<dbReference type="GO" id="GO:0016042">
    <property type="term" value="P:lipid catabolic process"/>
    <property type="evidence" value="ECO:0007669"/>
    <property type="project" value="UniProtKB-UniRule"/>
</dbReference>
<gene>
    <name evidence="4" type="ORF">DLM85_08440</name>
</gene>
<keyword evidence="2" id="KW-0378">Hydrolase</keyword>
<keyword evidence="1 2" id="KW-0443">Lipid metabolism</keyword>
<feature type="active site" description="Nucleophile" evidence="2">
    <location>
        <position position="74"/>
    </location>
</feature>
<name>A0A328BL35_9BACT</name>
<dbReference type="CDD" id="cd07207">
    <property type="entry name" value="Pat_ExoU_VipD_like"/>
    <property type="match status" value="1"/>
</dbReference>
<evidence type="ECO:0000313" key="4">
    <source>
        <dbReference type="EMBL" id="RAK68060.1"/>
    </source>
</evidence>
<keyword evidence="2" id="KW-0442">Lipid degradation</keyword>
<dbReference type="PANTHER" id="PTHR46394:SF1">
    <property type="entry name" value="PNPLA DOMAIN-CONTAINING PROTEIN"/>
    <property type="match status" value="1"/>
</dbReference>
<dbReference type="GO" id="GO:0016787">
    <property type="term" value="F:hydrolase activity"/>
    <property type="evidence" value="ECO:0007669"/>
    <property type="project" value="UniProtKB-UniRule"/>
</dbReference>
<dbReference type="InterPro" id="IPR052580">
    <property type="entry name" value="Lipid_Hydrolase"/>
</dbReference>
<reference evidence="5" key="1">
    <citation type="submission" date="2018-05" db="EMBL/GenBank/DDBJ databases">
        <authorList>
            <person name="Nie L."/>
        </authorList>
    </citation>
    <scope>NUCLEOTIDE SEQUENCE [LARGE SCALE GENOMIC DNA]</scope>
    <source>
        <strain evidence="5">NL</strain>
    </source>
</reference>
<sequence>MMHNVIPVTMMRRGLGLLSGLVLVAGAARAQSAYPYRNLVMEGGGIRGVAYGGALEELDKQGVLRGIERVGGTSAGAIQAALLAVGYTPAEIVQEVNNTPIQRFNDGRWFFFGGSHRMRKQYGWYLGDALTNKIAGLVARKTGKPNLTLGELHQLAQQQPGHFRDLYTTGTNLTLQRVQVFSYETNPTMRVADAVRISMSIPLYFRAVLLDAQGNVVHGRPEKGQPVQVMVDGGMLANYPIDLFDKPRYLPAGAPATPDARGNVFNPQTLGLRVDRAEQIALDTLPTGRQALAPYEIKGFGSYVGALYNLTEENLNPARPEDWTRTVSINTAGFAPKIKRMSEAEKQQLMDSGRLGVQAYLQRAQAKK</sequence>
<dbReference type="Gene3D" id="3.40.1090.10">
    <property type="entry name" value="Cytosolic phospholipase A2 catalytic domain"/>
    <property type="match status" value="2"/>
</dbReference>
<accession>A0A328BL35</accession>
<evidence type="ECO:0000259" key="3">
    <source>
        <dbReference type="PROSITE" id="PS51635"/>
    </source>
</evidence>
<dbReference type="SUPFAM" id="SSF52151">
    <property type="entry name" value="FabD/lysophospholipase-like"/>
    <property type="match status" value="1"/>
</dbReference>
<feature type="short sequence motif" description="GXGXXG" evidence="2">
    <location>
        <begin position="43"/>
        <end position="48"/>
    </location>
</feature>
<dbReference type="PANTHER" id="PTHR46394">
    <property type="entry name" value="ANNEXIN"/>
    <property type="match status" value="1"/>
</dbReference>
<proteinExistence type="predicted"/>
<dbReference type="InterPro" id="IPR002641">
    <property type="entry name" value="PNPLA_dom"/>
</dbReference>
<dbReference type="InterPro" id="IPR016035">
    <property type="entry name" value="Acyl_Trfase/lysoPLipase"/>
</dbReference>
<comment type="caution">
    <text evidence="4">The sequence shown here is derived from an EMBL/GenBank/DDBJ whole genome shotgun (WGS) entry which is preliminary data.</text>
</comment>
<dbReference type="EMBL" id="QHKM01000002">
    <property type="protein sequence ID" value="RAK68060.1"/>
    <property type="molecule type" value="Genomic_DNA"/>
</dbReference>
<evidence type="ECO:0000256" key="2">
    <source>
        <dbReference type="PROSITE-ProRule" id="PRU01161"/>
    </source>
</evidence>
<dbReference type="PROSITE" id="PS51635">
    <property type="entry name" value="PNPLA"/>
    <property type="match status" value="1"/>
</dbReference>
<feature type="short sequence motif" description="DGA/G" evidence="2">
    <location>
        <begin position="232"/>
        <end position="234"/>
    </location>
</feature>
<organism evidence="4 5">
    <name type="scientific">Hymenobacter edaphi</name>
    <dbReference type="NCBI Taxonomy" id="2211146"/>
    <lineage>
        <taxon>Bacteria</taxon>
        <taxon>Pseudomonadati</taxon>
        <taxon>Bacteroidota</taxon>
        <taxon>Cytophagia</taxon>
        <taxon>Cytophagales</taxon>
        <taxon>Hymenobacteraceae</taxon>
        <taxon>Hymenobacter</taxon>
    </lineage>
</organism>
<dbReference type="RefSeq" id="WP_111477673.1">
    <property type="nucleotide sequence ID" value="NZ_QHKM01000002.1"/>
</dbReference>
<evidence type="ECO:0000313" key="5">
    <source>
        <dbReference type="Proteomes" id="UP000248553"/>
    </source>
</evidence>
<feature type="active site" description="Proton acceptor" evidence="2">
    <location>
        <position position="232"/>
    </location>
</feature>
<dbReference type="Proteomes" id="UP000248553">
    <property type="component" value="Unassembled WGS sequence"/>
</dbReference>
<keyword evidence="5" id="KW-1185">Reference proteome</keyword>
<feature type="short sequence motif" description="GXSXG" evidence="2">
    <location>
        <begin position="72"/>
        <end position="76"/>
    </location>
</feature>
<dbReference type="AlphaFoldDB" id="A0A328BL35"/>
<dbReference type="OrthoDB" id="9770965at2"/>
<protein>
    <submittedName>
        <fullName evidence="4">Patatin</fullName>
    </submittedName>
</protein>
<evidence type="ECO:0000256" key="1">
    <source>
        <dbReference type="ARBA" id="ARBA00023098"/>
    </source>
</evidence>
<feature type="domain" description="PNPLA" evidence="3">
    <location>
        <begin position="39"/>
        <end position="245"/>
    </location>
</feature>
<dbReference type="Pfam" id="PF01734">
    <property type="entry name" value="Patatin"/>
    <property type="match status" value="1"/>
</dbReference>